<proteinExistence type="inferred from homology"/>
<evidence type="ECO:0000313" key="12">
    <source>
        <dbReference type="Proteomes" id="UP000030745"/>
    </source>
</evidence>
<reference evidence="11 12" key="1">
    <citation type="journal article" date="2013" name="PLoS Genet.">
        <title>Distinctive expansion of potential virulence genes in the genome of the oomycete fish pathogen Saprolegnia parasitica.</title>
        <authorList>
            <person name="Jiang R.H."/>
            <person name="de Bruijn I."/>
            <person name="Haas B.J."/>
            <person name="Belmonte R."/>
            <person name="Lobach L."/>
            <person name="Christie J."/>
            <person name="van den Ackerveken G."/>
            <person name="Bottin A."/>
            <person name="Bulone V."/>
            <person name="Diaz-Moreno S.M."/>
            <person name="Dumas B."/>
            <person name="Fan L."/>
            <person name="Gaulin E."/>
            <person name="Govers F."/>
            <person name="Grenville-Briggs L.J."/>
            <person name="Horner N.R."/>
            <person name="Levin J.Z."/>
            <person name="Mammella M."/>
            <person name="Meijer H.J."/>
            <person name="Morris P."/>
            <person name="Nusbaum C."/>
            <person name="Oome S."/>
            <person name="Phillips A.J."/>
            <person name="van Rooyen D."/>
            <person name="Rzeszutek E."/>
            <person name="Saraiva M."/>
            <person name="Secombes C.J."/>
            <person name="Seidl M.F."/>
            <person name="Snel B."/>
            <person name="Stassen J.H."/>
            <person name="Sykes S."/>
            <person name="Tripathy S."/>
            <person name="van den Berg H."/>
            <person name="Vega-Arreguin J.C."/>
            <person name="Wawra S."/>
            <person name="Young S.K."/>
            <person name="Zeng Q."/>
            <person name="Dieguez-Uribeondo J."/>
            <person name="Russ C."/>
            <person name="Tyler B.M."/>
            <person name="van West P."/>
        </authorList>
    </citation>
    <scope>NUCLEOTIDE SEQUENCE [LARGE SCALE GENOMIC DNA]</scope>
    <source>
        <strain evidence="11 12">CBS 223.65</strain>
    </source>
</reference>
<organism evidence="11 12">
    <name type="scientific">Saprolegnia parasitica (strain CBS 223.65)</name>
    <dbReference type="NCBI Taxonomy" id="695850"/>
    <lineage>
        <taxon>Eukaryota</taxon>
        <taxon>Sar</taxon>
        <taxon>Stramenopiles</taxon>
        <taxon>Oomycota</taxon>
        <taxon>Saprolegniomycetes</taxon>
        <taxon>Saprolegniales</taxon>
        <taxon>Saprolegniaceae</taxon>
        <taxon>Saprolegnia</taxon>
    </lineage>
</organism>
<gene>
    <name evidence="11" type="ORF">SPRG_11767</name>
</gene>
<dbReference type="Gene3D" id="3.20.20.80">
    <property type="entry name" value="Glycosidases"/>
    <property type="match status" value="1"/>
</dbReference>
<dbReference type="AlphaFoldDB" id="A0A067BXB2"/>
<dbReference type="InterPro" id="IPR017853">
    <property type="entry name" value="GH"/>
</dbReference>
<protein>
    <recommendedName>
        <fullName evidence="10">Glycoside hydrolase family 5 domain-containing protein</fullName>
    </recommendedName>
</protein>
<keyword evidence="4" id="KW-0119">Carbohydrate metabolism</keyword>
<dbReference type="OrthoDB" id="442731at2759"/>
<keyword evidence="9" id="KW-1133">Transmembrane helix</keyword>
<evidence type="ECO:0000256" key="7">
    <source>
        <dbReference type="RuleBase" id="RU361153"/>
    </source>
</evidence>
<dbReference type="RefSeq" id="XP_012206360.1">
    <property type="nucleotide sequence ID" value="XM_012350970.1"/>
</dbReference>
<dbReference type="GO" id="GO:0030245">
    <property type="term" value="P:cellulose catabolic process"/>
    <property type="evidence" value="ECO:0007669"/>
    <property type="project" value="UniProtKB-KW"/>
</dbReference>
<dbReference type="PANTHER" id="PTHR35923">
    <property type="entry name" value="MAJOR EXTRACELLULAR ENDOGLUCANASE"/>
    <property type="match status" value="1"/>
</dbReference>
<feature type="region of interest" description="Disordered" evidence="8">
    <location>
        <begin position="109"/>
        <end position="134"/>
    </location>
</feature>
<keyword evidence="9" id="KW-0472">Membrane</keyword>
<keyword evidence="5 7" id="KW-0326">Glycosidase</keyword>
<name>A0A067BXB2_SAPPC</name>
<sequence>MASDGYDRMSETDEHRSSFSYSQRGASSAGIDGFTRSSILDRDIVAAPVDHAVPIPPKAFKGRIRRWPGVLLLLVMIAGSVAAIVYLAQHFRGLAQARATDVQKRLAKERSIADGTTSGSSSGSTDIADDGQVNNPEVYPPSGCQLPNYVSKNGKLYAVAKNGTEVSFQIKGVNWFGMETGMQAPFGLWDNDQNGTTVYEVAKFLANNKFNSVRVPLCVSSILANKPLEASIVNRVTNRALDLTSFLSLLQTVTQSLGYRQISVMLSMHTLDLMNHGGSLWYGSTVSEAQFLQSIDMLTEALCSDTYWNVLGVDVKNEPWEGTWGTGLKNDFKLGAELIGARVLKGCPKWLVFVEGVNAQNDVTLDGQAFAYYDWFGGGLQKAGAFPVVLPTPEKLVYAPHYYTPAVFPQYYLFGGGKVGAGNAINGYVELSDEKLLGRVAQTMHQMFGYLNDKKDVAVVLGEFGGLYTKDAHPMKTTQRCTDFTIQTMLNENYAGGYMWSLNPESAYQYNPADKPGHYTEGLVTDDWRSANVPFLKAMKAMDAMKDLKMMPCFPIE</sequence>
<dbReference type="PANTHER" id="PTHR35923:SF2">
    <property type="entry name" value="ENDOGLUCANASE"/>
    <property type="match status" value="1"/>
</dbReference>
<accession>A0A067BXB2</accession>
<keyword evidence="9" id="KW-0812">Transmembrane</keyword>
<dbReference type="GO" id="GO:0004553">
    <property type="term" value="F:hydrolase activity, hydrolyzing O-glycosyl compounds"/>
    <property type="evidence" value="ECO:0007669"/>
    <property type="project" value="InterPro"/>
</dbReference>
<evidence type="ECO:0000256" key="2">
    <source>
        <dbReference type="ARBA" id="ARBA00022801"/>
    </source>
</evidence>
<evidence type="ECO:0000256" key="3">
    <source>
        <dbReference type="ARBA" id="ARBA00023001"/>
    </source>
</evidence>
<evidence type="ECO:0000256" key="8">
    <source>
        <dbReference type="SAM" id="MobiDB-lite"/>
    </source>
</evidence>
<dbReference type="KEGG" id="spar:SPRG_11767"/>
<evidence type="ECO:0000256" key="5">
    <source>
        <dbReference type="ARBA" id="ARBA00023295"/>
    </source>
</evidence>
<feature type="region of interest" description="Disordered" evidence="8">
    <location>
        <begin position="1"/>
        <end position="30"/>
    </location>
</feature>
<comment type="similarity">
    <text evidence="1 7">Belongs to the glycosyl hydrolase 5 (cellulase A) family.</text>
</comment>
<dbReference type="OMA" id="VAPQQYF"/>
<dbReference type="Pfam" id="PF00150">
    <property type="entry name" value="Cellulase"/>
    <property type="match status" value="1"/>
</dbReference>
<dbReference type="Proteomes" id="UP000030745">
    <property type="component" value="Unassembled WGS sequence"/>
</dbReference>
<evidence type="ECO:0000256" key="1">
    <source>
        <dbReference type="ARBA" id="ARBA00005641"/>
    </source>
</evidence>
<evidence type="ECO:0000259" key="10">
    <source>
        <dbReference type="Pfam" id="PF00150"/>
    </source>
</evidence>
<feature type="transmembrane region" description="Helical" evidence="9">
    <location>
        <begin position="67"/>
        <end position="88"/>
    </location>
</feature>
<evidence type="ECO:0000313" key="11">
    <source>
        <dbReference type="EMBL" id="KDO22923.1"/>
    </source>
</evidence>
<feature type="compositionally biased region" description="Low complexity" evidence="8">
    <location>
        <begin position="113"/>
        <end position="126"/>
    </location>
</feature>
<evidence type="ECO:0000256" key="9">
    <source>
        <dbReference type="SAM" id="Phobius"/>
    </source>
</evidence>
<feature type="domain" description="Glycoside hydrolase family 5" evidence="10">
    <location>
        <begin position="171"/>
        <end position="505"/>
    </location>
</feature>
<dbReference type="SUPFAM" id="SSF51445">
    <property type="entry name" value="(Trans)glycosidases"/>
    <property type="match status" value="1"/>
</dbReference>
<evidence type="ECO:0000256" key="4">
    <source>
        <dbReference type="ARBA" id="ARBA00023277"/>
    </source>
</evidence>
<dbReference type="GeneID" id="24133785"/>
<dbReference type="InterPro" id="IPR001547">
    <property type="entry name" value="Glyco_hydro_5"/>
</dbReference>
<dbReference type="VEuPathDB" id="FungiDB:SPRG_11767"/>
<dbReference type="STRING" id="695850.A0A067BXB2"/>
<keyword evidence="12" id="KW-1185">Reference proteome</keyword>
<keyword evidence="6" id="KW-0624">Polysaccharide degradation</keyword>
<feature type="compositionally biased region" description="Basic and acidic residues" evidence="8">
    <location>
        <begin position="1"/>
        <end position="17"/>
    </location>
</feature>
<keyword evidence="2 7" id="KW-0378">Hydrolase</keyword>
<keyword evidence="3" id="KW-0136">Cellulose degradation</keyword>
<dbReference type="EMBL" id="KK583260">
    <property type="protein sequence ID" value="KDO22923.1"/>
    <property type="molecule type" value="Genomic_DNA"/>
</dbReference>
<evidence type="ECO:0000256" key="6">
    <source>
        <dbReference type="ARBA" id="ARBA00023326"/>
    </source>
</evidence>